<dbReference type="InterPro" id="IPR018215">
    <property type="entry name" value="ClpP_Ser_AS"/>
</dbReference>
<dbReference type="InterPro" id="IPR033135">
    <property type="entry name" value="ClpP_His_AS"/>
</dbReference>
<evidence type="ECO:0000256" key="3">
    <source>
        <dbReference type="ARBA" id="ARBA00022801"/>
    </source>
</evidence>
<evidence type="ECO:0000256" key="1">
    <source>
        <dbReference type="ARBA" id="ARBA00007039"/>
    </source>
</evidence>
<dbReference type="SUPFAM" id="SSF52096">
    <property type="entry name" value="ClpP/crotonase"/>
    <property type="match status" value="1"/>
</dbReference>
<evidence type="ECO:0000256" key="4">
    <source>
        <dbReference type="ARBA" id="ARBA00022825"/>
    </source>
</evidence>
<organism evidence="9 10">
    <name type="scientific">Kuraishia capsulata CBS 1993</name>
    <dbReference type="NCBI Taxonomy" id="1382522"/>
    <lineage>
        <taxon>Eukaryota</taxon>
        <taxon>Fungi</taxon>
        <taxon>Dikarya</taxon>
        <taxon>Ascomycota</taxon>
        <taxon>Saccharomycotina</taxon>
        <taxon>Pichiomycetes</taxon>
        <taxon>Pichiales</taxon>
        <taxon>Pichiaceae</taxon>
        <taxon>Kuraishia</taxon>
    </lineage>
</organism>
<dbReference type="InterPro" id="IPR029045">
    <property type="entry name" value="ClpP/crotonase-like_dom_sf"/>
</dbReference>
<evidence type="ECO:0000256" key="2">
    <source>
        <dbReference type="ARBA" id="ARBA00022670"/>
    </source>
</evidence>
<keyword evidence="3 7" id="KW-0378">Hydrolase</keyword>
<dbReference type="HAMAP" id="MF_00444">
    <property type="entry name" value="ClpP"/>
    <property type="match status" value="1"/>
</dbReference>
<dbReference type="CDD" id="cd07017">
    <property type="entry name" value="S14_ClpP_2"/>
    <property type="match status" value="1"/>
</dbReference>
<evidence type="ECO:0000256" key="5">
    <source>
        <dbReference type="PROSITE-ProRule" id="PRU10085"/>
    </source>
</evidence>
<evidence type="ECO:0000313" key="10">
    <source>
        <dbReference type="Proteomes" id="UP000019384"/>
    </source>
</evidence>
<name>W6MWX1_9ASCO</name>
<protein>
    <recommendedName>
        <fullName evidence="8">ATP-dependent Clp protease proteolytic subunit</fullName>
        <ecNumber evidence="7">3.4.21.92</ecNumber>
    </recommendedName>
</protein>
<evidence type="ECO:0000256" key="7">
    <source>
        <dbReference type="RuleBase" id="RU000549"/>
    </source>
</evidence>
<dbReference type="Pfam" id="PF00574">
    <property type="entry name" value="CLP_protease"/>
    <property type="match status" value="1"/>
</dbReference>
<dbReference type="GO" id="GO:0004252">
    <property type="term" value="F:serine-type endopeptidase activity"/>
    <property type="evidence" value="ECO:0007669"/>
    <property type="project" value="UniProtKB-EC"/>
</dbReference>
<dbReference type="GO" id="GO:0004176">
    <property type="term" value="F:ATP-dependent peptidase activity"/>
    <property type="evidence" value="ECO:0007669"/>
    <property type="project" value="InterPro"/>
</dbReference>
<accession>W6MWX1</accession>
<dbReference type="PROSITE" id="PS00381">
    <property type="entry name" value="CLP_PROTEASE_SER"/>
    <property type="match status" value="1"/>
</dbReference>
<gene>
    <name evidence="9" type="ORF">KUCA_T00003960001</name>
</gene>
<dbReference type="HOGENOM" id="CLU_058707_3_2_1"/>
<sequence length="228" mass="24982">MAAPMLRVQFLRRFSTQRCLAFSRTIDTLHSMPFRSPVMAAQTDVYGKLLSERIIYLAGPVDDALATSITAQLLYLESQSSTKPIHIYINSPGGAITSGLAIYDTIQYIKAPVSTVCLGQACSMGSLLLASGTKGLRLALPNSIIMVHQPSGGFSGQASDIEIHANHIINTKRKLQEIYLKHMDSSMTIEKIGELLERDRFLTAEEAVELGLADKVLGNRQSNEVKEE</sequence>
<reference evidence="9" key="1">
    <citation type="submission" date="2013-12" db="EMBL/GenBank/DDBJ databases">
        <authorList>
            <person name="Genoscope - CEA"/>
        </authorList>
    </citation>
    <scope>NUCLEOTIDE SEQUENCE</scope>
    <source>
        <strain evidence="9">CBS 1993</strain>
    </source>
</reference>
<feature type="active site" evidence="5">
    <location>
        <position position="123"/>
    </location>
</feature>
<dbReference type="FunFam" id="3.90.226.10:FF:000002">
    <property type="entry name" value="ATP-dependent Clp protease proteolytic subunit"/>
    <property type="match status" value="1"/>
</dbReference>
<dbReference type="PROSITE" id="PS00382">
    <property type="entry name" value="CLP_PROTEASE_HIS"/>
    <property type="match status" value="1"/>
</dbReference>
<dbReference type="GO" id="GO:0051117">
    <property type="term" value="F:ATPase binding"/>
    <property type="evidence" value="ECO:0007669"/>
    <property type="project" value="TreeGrafter"/>
</dbReference>
<dbReference type="PRINTS" id="PR00127">
    <property type="entry name" value="CLPPROTEASEP"/>
</dbReference>
<dbReference type="EC" id="3.4.21.92" evidence="7"/>
<dbReference type="PANTHER" id="PTHR10381">
    <property type="entry name" value="ATP-DEPENDENT CLP PROTEASE PROTEOLYTIC SUBUNIT"/>
    <property type="match status" value="1"/>
</dbReference>
<evidence type="ECO:0000256" key="8">
    <source>
        <dbReference type="RuleBase" id="RU003567"/>
    </source>
</evidence>
<proteinExistence type="inferred from homology"/>
<dbReference type="AlphaFoldDB" id="W6MWX1"/>
<dbReference type="GeneID" id="34521360"/>
<dbReference type="Proteomes" id="UP000019384">
    <property type="component" value="Unassembled WGS sequence"/>
</dbReference>
<evidence type="ECO:0000256" key="6">
    <source>
        <dbReference type="PROSITE-ProRule" id="PRU10086"/>
    </source>
</evidence>
<dbReference type="STRING" id="1382522.W6MWX1"/>
<dbReference type="OrthoDB" id="2017408at2759"/>
<dbReference type="PANTHER" id="PTHR10381:SF11">
    <property type="entry name" value="ATP-DEPENDENT CLP PROTEASE PROTEOLYTIC SUBUNIT, MITOCHONDRIAL"/>
    <property type="match status" value="1"/>
</dbReference>
<dbReference type="InterPro" id="IPR023562">
    <property type="entry name" value="ClpP/TepA"/>
</dbReference>
<dbReference type="RefSeq" id="XP_022459972.1">
    <property type="nucleotide sequence ID" value="XM_022602427.1"/>
</dbReference>
<reference evidence="9" key="2">
    <citation type="submission" date="2014-02" db="EMBL/GenBank/DDBJ databases">
        <title>Complete DNA sequence of /Kuraishia capsulata/ illustrates novel genomic features among budding yeasts (/Saccharomycotina/).</title>
        <authorList>
            <person name="Morales L."/>
            <person name="Noel B."/>
            <person name="Porcel B."/>
            <person name="Marcet-Houben M."/>
            <person name="Hullo M-F."/>
            <person name="Sacerdot C."/>
            <person name="Tekaia F."/>
            <person name="Leh-Louis V."/>
            <person name="Despons L."/>
            <person name="Khanna V."/>
            <person name="Aury J-M."/>
            <person name="Barbe V."/>
            <person name="Couloux A."/>
            <person name="Labadie K."/>
            <person name="Pelletier E."/>
            <person name="Souciet J-L."/>
            <person name="Boekhout T."/>
            <person name="Gabaldon T."/>
            <person name="Wincker P."/>
            <person name="Dujon B."/>
        </authorList>
    </citation>
    <scope>NUCLEOTIDE SEQUENCE</scope>
    <source>
        <strain evidence="9">CBS 1993</strain>
    </source>
</reference>
<dbReference type="EMBL" id="HG793128">
    <property type="protein sequence ID" value="CDK27980.1"/>
    <property type="molecule type" value="Genomic_DNA"/>
</dbReference>
<dbReference type="NCBIfam" id="NF001368">
    <property type="entry name" value="PRK00277.1"/>
    <property type="match status" value="1"/>
</dbReference>
<evidence type="ECO:0000313" key="9">
    <source>
        <dbReference type="EMBL" id="CDK27980.1"/>
    </source>
</evidence>
<comment type="similarity">
    <text evidence="1 8">Belongs to the peptidase S14 family.</text>
</comment>
<dbReference type="InterPro" id="IPR001907">
    <property type="entry name" value="ClpP"/>
</dbReference>
<dbReference type="GO" id="GO:0009368">
    <property type="term" value="C:endopeptidase Clp complex"/>
    <property type="evidence" value="ECO:0007669"/>
    <property type="project" value="TreeGrafter"/>
</dbReference>
<feature type="active site" evidence="6">
    <location>
        <position position="148"/>
    </location>
</feature>
<dbReference type="Gene3D" id="3.90.226.10">
    <property type="entry name" value="2-enoyl-CoA Hydratase, Chain A, domain 1"/>
    <property type="match status" value="1"/>
</dbReference>
<dbReference type="GO" id="GO:0006515">
    <property type="term" value="P:protein quality control for misfolded or incompletely synthesized proteins"/>
    <property type="evidence" value="ECO:0007669"/>
    <property type="project" value="TreeGrafter"/>
</dbReference>
<keyword evidence="2 7" id="KW-0645">Protease</keyword>
<keyword evidence="10" id="KW-1185">Reference proteome</keyword>
<keyword evidence="4 7" id="KW-0720">Serine protease</keyword>